<accession>A0A2P2E2Q4</accession>
<gene>
    <name evidence="8" type="ORF">LPTSP4_26820</name>
</gene>
<evidence type="ECO:0000256" key="1">
    <source>
        <dbReference type="ARBA" id="ARBA00004442"/>
    </source>
</evidence>
<keyword evidence="9" id="KW-1185">Reference proteome</keyword>
<dbReference type="SUPFAM" id="SSF56954">
    <property type="entry name" value="Outer membrane efflux proteins (OEP)"/>
    <property type="match status" value="1"/>
</dbReference>
<evidence type="ECO:0000256" key="3">
    <source>
        <dbReference type="ARBA" id="ARBA00022692"/>
    </source>
</evidence>
<dbReference type="OrthoDB" id="581172at2"/>
<organism evidence="8 9">
    <name type="scientific">Leptospira ryugenii</name>
    <dbReference type="NCBI Taxonomy" id="1917863"/>
    <lineage>
        <taxon>Bacteria</taxon>
        <taxon>Pseudomonadati</taxon>
        <taxon>Spirochaetota</taxon>
        <taxon>Spirochaetia</taxon>
        <taxon>Leptospirales</taxon>
        <taxon>Leptospiraceae</taxon>
        <taxon>Leptospira</taxon>
    </lineage>
</organism>
<evidence type="ECO:0000313" key="9">
    <source>
        <dbReference type="Proteomes" id="UP000245133"/>
    </source>
</evidence>
<comment type="subcellular location">
    <subcellularLocation>
        <location evidence="1">Cell outer membrane</location>
    </subcellularLocation>
</comment>
<keyword evidence="3" id="KW-0812">Transmembrane</keyword>
<evidence type="ECO:0000256" key="7">
    <source>
        <dbReference type="SAM" id="SignalP"/>
    </source>
</evidence>
<dbReference type="RefSeq" id="WP_108977513.1">
    <property type="nucleotide sequence ID" value="NZ_BFBB01000008.1"/>
</dbReference>
<evidence type="ECO:0000256" key="2">
    <source>
        <dbReference type="ARBA" id="ARBA00022452"/>
    </source>
</evidence>
<dbReference type="GO" id="GO:1990281">
    <property type="term" value="C:efflux pump complex"/>
    <property type="evidence" value="ECO:0007669"/>
    <property type="project" value="TreeGrafter"/>
</dbReference>
<feature type="chain" id="PRO_5015122071" evidence="7">
    <location>
        <begin position="23"/>
        <end position="499"/>
    </location>
</feature>
<evidence type="ECO:0000256" key="6">
    <source>
        <dbReference type="SAM" id="Coils"/>
    </source>
</evidence>
<keyword evidence="5" id="KW-0998">Cell outer membrane</keyword>
<reference evidence="8 9" key="1">
    <citation type="submission" date="2018-02" db="EMBL/GenBank/DDBJ databases">
        <title>Novel Leptospira species isolated from soil and water in Japan.</title>
        <authorList>
            <person name="Nakao R."/>
            <person name="Masuzawa T."/>
        </authorList>
    </citation>
    <scope>NUCLEOTIDE SEQUENCE [LARGE SCALE GENOMIC DNA]</scope>
    <source>
        <strain evidence="8 9">YH101</strain>
    </source>
</reference>
<dbReference type="InterPro" id="IPR051906">
    <property type="entry name" value="TolC-like"/>
</dbReference>
<keyword evidence="2" id="KW-1134">Transmembrane beta strand</keyword>
<evidence type="ECO:0000256" key="4">
    <source>
        <dbReference type="ARBA" id="ARBA00023136"/>
    </source>
</evidence>
<proteinExistence type="predicted"/>
<keyword evidence="7" id="KW-0732">Signal</keyword>
<protein>
    <submittedName>
        <fullName evidence="8">TolC-like outermembrane protein</fullName>
    </submittedName>
</protein>
<comment type="caution">
    <text evidence="8">The sequence shown here is derived from an EMBL/GenBank/DDBJ whole genome shotgun (WGS) entry which is preliminary data.</text>
</comment>
<dbReference type="GO" id="GO:0015288">
    <property type="term" value="F:porin activity"/>
    <property type="evidence" value="ECO:0007669"/>
    <property type="project" value="TreeGrafter"/>
</dbReference>
<dbReference type="GO" id="GO:0009279">
    <property type="term" value="C:cell outer membrane"/>
    <property type="evidence" value="ECO:0007669"/>
    <property type="project" value="UniProtKB-SubCell"/>
</dbReference>
<dbReference type="AlphaFoldDB" id="A0A2P2E2Q4"/>
<dbReference type="EMBL" id="BFBB01000008">
    <property type="protein sequence ID" value="GBF51150.1"/>
    <property type="molecule type" value="Genomic_DNA"/>
</dbReference>
<dbReference type="Proteomes" id="UP000245133">
    <property type="component" value="Unassembled WGS sequence"/>
</dbReference>
<evidence type="ECO:0000313" key="8">
    <source>
        <dbReference type="EMBL" id="GBF51150.1"/>
    </source>
</evidence>
<feature type="signal peptide" evidence="7">
    <location>
        <begin position="1"/>
        <end position="22"/>
    </location>
</feature>
<evidence type="ECO:0000256" key="5">
    <source>
        <dbReference type="ARBA" id="ARBA00023237"/>
    </source>
</evidence>
<dbReference type="PANTHER" id="PTHR30026">
    <property type="entry name" value="OUTER MEMBRANE PROTEIN TOLC"/>
    <property type="match status" value="1"/>
</dbReference>
<sequence length="499" mass="56463">MKRFLKFFISTFFLLPATYVFAEVESDQRKKITIIENHAPNIFAEDFINRQPGVLTLSELLRSVEKSYPLVLAAEKILTEAEYRYLAAQGAFDLQFKSMGTTKPFGFYQNNVGDAMFEKPTPLGGTSFFAGYRMGRGNFPSYDLRRATNDYGEIRAGAIVPLVRNREIDKNRADIKKAEIDQKLAELSIRKLKIEVIREATKRYWKWVGAGQEYLVYKDLLAIAKVRQKQVADRIALGDLPKVEATENDRAILQRESQLVTAERELQKAAIDLSLFLRTPDGTMILPNQDRLPIGFPEPISPRDLSLEESLKLAFLFRPEVLEYEHKRNKVAIDRELGYNSAKPQVDLVVATSQDFGPGSITRAKPELEASLILNLPVQTRRPRGEIGAAEAKMAQLDQELQFAKDKISTEVQDALSEVITSYKRVGVTKSEVELARKLETLERERFFLGDSNLLFVNIREQTSSEAAIREIKALLDHHSSLANFQAATAKALQDEKSP</sequence>
<name>A0A2P2E2Q4_9LEPT</name>
<keyword evidence="6" id="KW-0175">Coiled coil</keyword>
<feature type="coiled-coil region" evidence="6">
    <location>
        <begin position="387"/>
        <end position="414"/>
    </location>
</feature>
<dbReference type="PANTHER" id="PTHR30026:SF21">
    <property type="entry name" value="SLR1270 PROTEIN"/>
    <property type="match status" value="1"/>
</dbReference>
<dbReference type="GO" id="GO:0015562">
    <property type="term" value="F:efflux transmembrane transporter activity"/>
    <property type="evidence" value="ECO:0007669"/>
    <property type="project" value="InterPro"/>
</dbReference>
<dbReference type="Gene3D" id="1.20.1600.10">
    <property type="entry name" value="Outer membrane efflux proteins (OEP)"/>
    <property type="match status" value="1"/>
</dbReference>
<keyword evidence="4" id="KW-0472">Membrane</keyword>